<dbReference type="Proteomes" id="UP000249661">
    <property type="component" value="Unassembled WGS sequence"/>
</dbReference>
<name>A0ACD1GTU3_9EURO</name>
<keyword evidence="2" id="KW-1185">Reference proteome</keyword>
<sequence length="352" mass="39298">MECSLETLDPDGDAVLLITGAASGRFLVSSKILTLASPVFAKLFTSGFREGNQMKDSTRPTLTLPEDSPGAMRTILQALHYQGSEDEDSLSARHLAVIAVHCDKYDCNSALRPWIWNWLGRFTHIETPEDHGYLLLAAYLFHCAEHYARLSIQAQINLPPRFADTWDEADLLGLLPSSAKGDLGNHIQKQLRAIHELLQAGEVALATDSSCARMDCRLCKSCENTYPATERKCPFCSSRQWDKEYCTRELRIAQYFDRLTRAGLWPSVRPFEKCSMAEIRMRISEAKGYCTHQCEGDPCPLGLQVKILVDAVEQAIAQTAALVWRPIHLSSTECEPARCSTDEIECPVTQTA</sequence>
<accession>A0ACD1GTU3</accession>
<evidence type="ECO:0000313" key="1">
    <source>
        <dbReference type="EMBL" id="RAH64558.1"/>
    </source>
</evidence>
<proteinExistence type="predicted"/>
<evidence type="ECO:0000313" key="2">
    <source>
        <dbReference type="Proteomes" id="UP000249661"/>
    </source>
</evidence>
<gene>
    <name evidence="1" type="ORF">BO66DRAFT_385159</name>
</gene>
<organism evidence="1 2">
    <name type="scientific">Aspergillus aculeatinus CBS 121060</name>
    <dbReference type="NCBI Taxonomy" id="1448322"/>
    <lineage>
        <taxon>Eukaryota</taxon>
        <taxon>Fungi</taxon>
        <taxon>Dikarya</taxon>
        <taxon>Ascomycota</taxon>
        <taxon>Pezizomycotina</taxon>
        <taxon>Eurotiomycetes</taxon>
        <taxon>Eurotiomycetidae</taxon>
        <taxon>Eurotiales</taxon>
        <taxon>Aspergillaceae</taxon>
        <taxon>Aspergillus</taxon>
        <taxon>Aspergillus subgen. Circumdati</taxon>
    </lineage>
</organism>
<protein>
    <submittedName>
        <fullName evidence="1">Uncharacterized protein</fullName>
    </submittedName>
</protein>
<reference evidence="1" key="1">
    <citation type="submission" date="2018-02" db="EMBL/GenBank/DDBJ databases">
        <title>The genomes of Aspergillus section Nigri reveals drivers in fungal speciation.</title>
        <authorList>
            <consortium name="DOE Joint Genome Institute"/>
            <person name="Vesth T.C."/>
            <person name="Nybo J."/>
            <person name="Theobald S."/>
            <person name="Brandl J."/>
            <person name="Frisvad J.C."/>
            <person name="Nielsen K.F."/>
            <person name="Lyhne E.K."/>
            <person name="Kogle M.E."/>
            <person name="Kuo A."/>
            <person name="Riley R."/>
            <person name="Clum A."/>
            <person name="Nolan M."/>
            <person name="Lipzen A."/>
            <person name="Salamov A."/>
            <person name="Henrissat B."/>
            <person name="Wiebenga A."/>
            <person name="De vries R.P."/>
            <person name="Grigoriev I.V."/>
            <person name="Mortensen U.H."/>
            <person name="Andersen M.R."/>
            <person name="Baker S.E."/>
        </authorList>
    </citation>
    <scope>NUCLEOTIDE SEQUENCE</scope>
    <source>
        <strain evidence="1">CBS 121060</strain>
    </source>
</reference>
<dbReference type="EMBL" id="KZ825009">
    <property type="protein sequence ID" value="RAH64558.1"/>
    <property type="molecule type" value="Genomic_DNA"/>
</dbReference>